<dbReference type="InterPro" id="IPR026971">
    <property type="entry name" value="CND1/NCAPD3"/>
</dbReference>
<feature type="region of interest" description="Disordered" evidence="11">
    <location>
        <begin position="1015"/>
        <end position="1044"/>
    </location>
</feature>
<protein>
    <recommendedName>
        <fullName evidence="10">Condensin complex subunit 1</fullName>
    </recommendedName>
</protein>
<feature type="region of interest" description="Disordered" evidence="11">
    <location>
        <begin position="1352"/>
        <end position="1397"/>
    </location>
</feature>
<dbReference type="InterPro" id="IPR011989">
    <property type="entry name" value="ARM-like"/>
</dbReference>
<evidence type="ECO:0000259" key="12">
    <source>
        <dbReference type="Pfam" id="PF12717"/>
    </source>
</evidence>
<dbReference type="Proteomes" id="UP000807342">
    <property type="component" value="Unassembled WGS sequence"/>
</dbReference>
<feature type="compositionally biased region" description="Basic residues" evidence="11">
    <location>
        <begin position="1368"/>
        <end position="1385"/>
    </location>
</feature>
<sequence>MDSFELQDELNALAQDPQNYDIPNERDFSSEDPTRLLEAAVEAVANSSDAIRDPEVFDVFRSVLKYSSSVPGTTMNKVLDSITSGLQGEMEATMRDIDSGDQTAYSAHRTPLELFAFLLHWFVTAAEKVKSKDDDGPTAPPPKARRGRGGKAGGGRGARAAAARMDENWSWEAQIAPTLSLISKVLVRLGNHWQRIWTASTEREAFVSCLVKPAYYVLENEQYMKVEGIKLNAEKVICVSVKHHNQILAAHTNIIQNLQFYEHLPEVLAECLHVLASQYDHTQLGDEILREIASKAFNAQDNKGPRNFARFLVKFAEYEPRSLLKQLSLLLGQLDSEAYPMRIAIVEVIGYIIYELATNVDDDADAKQTQKKIGGLFDLLHERILDVSSYVRTKVLSVLSKIFDIKAPKFPKQRLASTRAAGAALEDKAATVRKAAVSLLQKLITTHPYGLMHGGSLERETWEKEYDAVRKELEKVEAKVGGAVEVQGEEGGEEDGEKEGEEGEEDGEEGEEGDGSPKKKKAKKSKKRRGDDENAMDVDEDGEGASTEEEDKEGEEDEEDDSMSVDGDSQSTPKKKKVKAKKLKPRKSQLNMDAFTQEHAALAALEADELLRLKLKRKYYAEALNFIRQIEESMEILTQLLGSTNKAEVLETMDFFRCAYEYHLEGAKEGLQKMLHLIWVKDNNSSTSEDGKELKGIRQRLLEVYCAIYFEADPDIGNDAKGQINRIAKNMIERTFECTLAELTSLEEMMRIMMEEDRVHPDVITKLWQIYSSTKKIPPEQRRGTIIIIGMLAVAKKSVLEDHVETMLKVGLGKLGREDLALARYTCLALQRLNGSAKKVKGSLQDNTVRYPMESPIFSMLGKAVERPCRQRDWFGLAEQAINTVYALGQHPDVWCAAFVKKLTDRVFGPKENEAEEAEENDKMDEDKEEAKEAEAKVEGEKKAAEDDQDQDDDALIYQADTTFTQQPTPSQGDEAGKDVGDAFEMSQMLFVVGHVAIKQIVFLELVEREWKRQKDEKIAADKQASSGNKSSKEGEELDQVAGNAEDEIGDRIQAVRETELLYGEDSFLVPYGPMLVHICGSPHIYKSPLLRTTATVAFSKFLCVSARFCEDNHRLLFKILETSRDSTIRSNIVIALGDIAVSFSSIIDENSNELYKGLSDGVVGVKKNTLMVLTHLILNGMVKVKGQLGEMAKCLEDPDSRIQDLAKLFFKELSGKENAIYNNLPDVISHLSTGEHAVGEEMFQNTLRYIFTFIDKEKQAENIVEKLCQRFRLSEDPRQWRDIAFCLSLLPFKSERSVKKLIEGLQFYRDKLHEQVVFERFTEILTKARSNKSKDKPDTELDEFEKILEEHKNQGEEDQALENLVEKRKRKKGTRKASTRRKPSARQAAVEADEDE</sequence>
<keyword evidence="4" id="KW-0158">Chromosome</keyword>
<keyword evidence="6 10" id="KW-0498">Mitosis</keyword>
<dbReference type="InterPro" id="IPR016024">
    <property type="entry name" value="ARM-type_fold"/>
</dbReference>
<dbReference type="GO" id="GO:0000779">
    <property type="term" value="C:condensed chromosome, centromeric region"/>
    <property type="evidence" value="ECO:0007669"/>
    <property type="project" value="TreeGrafter"/>
</dbReference>
<feature type="compositionally biased region" description="Acidic residues" evidence="11">
    <location>
        <begin position="533"/>
        <end position="563"/>
    </location>
</feature>
<dbReference type="InterPro" id="IPR007673">
    <property type="entry name" value="Condensin_cplx_su1"/>
</dbReference>
<dbReference type="GO" id="GO:0000796">
    <property type="term" value="C:condensin complex"/>
    <property type="evidence" value="ECO:0007669"/>
    <property type="project" value="TreeGrafter"/>
</dbReference>
<evidence type="ECO:0000256" key="3">
    <source>
        <dbReference type="ARBA" id="ARBA00009606"/>
    </source>
</evidence>
<dbReference type="SUPFAM" id="SSF48371">
    <property type="entry name" value="ARM repeat"/>
    <property type="match status" value="1"/>
</dbReference>
<dbReference type="PIRSF" id="PIRSF017127">
    <property type="entry name" value="Condensin_D2"/>
    <property type="match status" value="1"/>
</dbReference>
<evidence type="ECO:0000256" key="8">
    <source>
        <dbReference type="ARBA" id="ARBA00023242"/>
    </source>
</evidence>
<evidence type="ECO:0000256" key="4">
    <source>
        <dbReference type="ARBA" id="ARBA00022454"/>
    </source>
</evidence>
<dbReference type="PANTHER" id="PTHR14222">
    <property type="entry name" value="CONDENSIN"/>
    <property type="match status" value="1"/>
</dbReference>
<evidence type="ECO:0000256" key="6">
    <source>
        <dbReference type="ARBA" id="ARBA00022776"/>
    </source>
</evidence>
<feature type="domain" description="Condensin complex subunit 1 C-terminal" evidence="12">
    <location>
        <begin position="1128"/>
        <end position="1289"/>
    </location>
</feature>
<evidence type="ECO:0000256" key="5">
    <source>
        <dbReference type="ARBA" id="ARBA00022618"/>
    </source>
</evidence>
<dbReference type="OrthoDB" id="436262at2759"/>
<feature type="compositionally biased region" description="Basic and acidic residues" evidence="11">
    <location>
        <begin position="925"/>
        <end position="946"/>
    </location>
</feature>
<keyword evidence="5 10" id="KW-0132">Cell division</keyword>
<keyword evidence="7 10" id="KW-0226">DNA condensation</keyword>
<proteinExistence type="inferred from homology"/>
<dbReference type="GO" id="GO:0042393">
    <property type="term" value="F:histone binding"/>
    <property type="evidence" value="ECO:0007669"/>
    <property type="project" value="TreeGrafter"/>
</dbReference>
<comment type="similarity">
    <text evidence="3 10">Belongs to the CND1 (condensin subunit 1) family.</text>
</comment>
<accession>A0A9P5X987</accession>
<comment type="function">
    <text evidence="10">Regulatory subunit of the condensin complex, a complex required for conversion of interphase chromatin into mitotic-like condense chromosomes. The condensin complex probably introduces positive supercoils into relaxed DNA in the presence of type I topoisomerases and converts nicked DNA into positive knotted forms in the presence of type II topoisomerases.</text>
</comment>
<evidence type="ECO:0000313" key="15">
    <source>
        <dbReference type="Proteomes" id="UP000807342"/>
    </source>
</evidence>
<keyword evidence="8" id="KW-0539">Nucleus</keyword>
<comment type="caution">
    <text evidence="14">The sequence shown here is derived from an EMBL/GenBank/DDBJ whole genome shotgun (WGS) entry which is preliminary data.</text>
</comment>
<evidence type="ECO:0000256" key="7">
    <source>
        <dbReference type="ARBA" id="ARBA00023067"/>
    </source>
</evidence>
<feature type="domain" description="Condensin complex subunit 1 N-terminal" evidence="13">
    <location>
        <begin position="74"/>
        <end position="250"/>
    </location>
</feature>
<feature type="compositionally biased region" description="Acidic residues" evidence="11">
    <location>
        <begin position="487"/>
        <end position="514"/>
    </location>
</feature>
<evidence type="ECO:0000256" key="2">
    <source>
        <dbReference type="ARBA" id="ARBA00004286"/>
    </source>
</evidence>
<dbReference type="InterPro" id="IPR024324">
    <property type="entry name" value="Condensin_cplx_su1_N"/>
</dbReference>
<evidence type="ECO:0000256" key="10">
    <source>
        <dbReference type="PIRNR" id="PIRNR017127"/>
    </source>
</evidence>
<dbReference type="GO" id="GO:0007076">
    <property type="term" value="P:mitotic chromosome condensation"/>
    <property type="evidence" value="ECO:0007669"/>
    <property type="project" value="InterPro"/>
</dbReference>
<comment type="subcellular location">
    <subcellularLocation>
        <location evidence="2">Chromosome</location>
    </subcellularLocation>
    <subcellularLocation>
        <location evidence="1">Nucleus</location>
    </subcellularLocation>
</comment>
<dbReference type="GO" id="GO:0010032">
    <property type="term" value="P:meiotic chromosome condensation"/>
    <property type="evidence" value="ECO:0007669"/>
    <property type="project" value="TreeGrafter"/>
</dbReference>
<dbReference type="GO" id="GO:0051301">
    <property type="term" value="P:cell division"/>
    <property type="evidence" value="ECO:0007669"/>
    <property type="project" value="UniProtKB-KW"/>
</dbReference>
<organism evidence="14 15">
    <name type="scientific">Macrolepiota fuliginosa MF-IS2</name>
    <dbReference type="NCBI Taxonomy" id="1400762"/>
    <lineage>
        <taxon>Eukaryota</taxon>
        <taxon>Fungi</taxon>
        <taxon>Dikarya</taxon>
        <taxon>Basidiomycota</taxon>
        <taxon>Agaricomycotina</taxon>
        <taxon>Agaricomycetes</taxon>
        <taxon>Agaricomycetidae</taxon>
        <taxon>Agaricales</taxon>
        <taxon>Agaricineae</taxon>
        <taxon>Agaricaceae</taxon>
        <taxon>Macrolepiota</taxon>
    </lineage>
</organism>
<feature type="region of interest" description="Disordered" evidence="11">
    <location>
        <begin position="130"/>
        <end position="159"/>
    </location>
</feature>
<dbReference type="Gene3D" id="1.25.10.10">
    <property type="entry name" value="Leucine-rich Repeat Variant"/>
    <property type="match status" value="2"/>
</dbReference>
<feature type="compositionally biased region" description="Basic residues" evidence="11">
    <location>
        <begin position="573"/>
        <end position="586"/>
    </location>
</feature>
<keyword evidence="9 10" id="KW-0131">Cell cycle</keyword>
<evidence type="ECO:0000313" key="14">
    <source>
        <dbReference type="EMBL" id="KAF9445707.1"/>
    </source>
</evidence>
<feature type="compositionally biased region" description="Basic residues" evidence="11">
    <location>
        <begin position="518"/>
        <end position="528"/>
    </location>
</feature>
<gene>
    <name evidence="14" type="ORF">P691DRAFT_805271</name>
</gene>
<dbReference type="InterPro" id="IPR032682">
    <property type="entry name" value="Cnd1_C"/>
</dbReference>
<evidence type="ECO:0000256" key="1">
    <source>
        <dbReference type="ARBA" id="ARBA00004123"/>
    </source>
</evidence>
<dbReference type="EMBL" id="MU151285">
    <property type="protein sequence ID" value="KAF9445707.1"/>
    <property type="molecule type" value="Genomic_DNA"/>
</dbReference>
<keyword evidence="15" id="KW-1185">Reference proteome</keyword>
<dbReference type="PANTHER" id="PTHR14222:SF2">
    <property type="entry name" value="CONDENSIN COMPLEX SUBUNIT 1"/>
    <property type="match status" value="1"/>
</dbReference>
<feature type="region of interest" description="Disordered" evidence="11">
    <location>
        <begin position="480"/>
        <end position="586"/>
    </location>
</feature>
<dbReference type="Pfam" id="PF12717">
    <property type="entry name" value="Cnd1"/>
    <property type="match status" value="1"/>
</dbReference>
<evidence type="ECO:0000256" key="9">
    <source>
        <dbReference type="ARBA" id="ARBA00023306"/>
    </source>
</evidence>
<evidence type="ECO:0000256" key="11">
    <source>
        <dbReference type="SAM" id="MobiDB-lite"/>
    </source>
</evidence>
<feature type="compositionally biased region" description="Acidic residues" evidence="11">
    <location>
        <begin position="914"/>
        <end position="924"/>
    </location>
</feature>
<feature type="region of interest" description="Disordered" evidence="11">
    <location>
        <begin position="911"/>
        <end position="952"/>
    </location>
</feature>
<evidence type="ECO:0000259" key="13">
    <source>
        <dbReference type="Pfam" id="PF12922"/>
    </source>
</evidence>
<dbReference type="Pfam" id="PF12922">
    <property type="entry name" value="Cnd1_N"/>
    <property type="match status" value="1"/>
</dbReference>
<name>A0A9P5X987_9AGAR</name>
<reference evidence="14" key="1">
    <citation type="submission" date="2020-11" db="EMBL/GenBank/DDBJ databases">
        <authorList>
            <consortium name="DOE Joint Genome Institute"/>
            <person name="Ahrendt S."/>
            <person name="Riley R."/>
            <person name="Andreopoulos W."/>
            <person name="Labutti K."/>
            <person name="Pangilinan J."/>
            <person name="Ruiz-Duenas F.J."/>
            <person name="Barrasa J.M."/>
            <person name="Sanchez-Garcia M."/>
            <person name="Camarero S."/>
            <person name="Miyauchi S."/>
            <person name="Serrano A."/>
            <person name="Linde D."/>
            <person name="Babiker R."/>
            <person name="Drula E."/>
            <person name="Ayuso-Fernandez I."/>
            <person name="Pacheco R."/>
            <person name="Padilla G."/>
            <person name="Ferreira P."/>
            <person name="Barriuso J."/>
            <person name="Kellner H."/>
            <person name="Castanera R."/>
            <person name="Alfaro M."/>
            <person name="Ramirez L."/>
            <person name="Pisabarro A.G."/>
            <person name="Kuo A."/>
            <person name="Tritt A."/>
            <person name="Lipzen A."/>
            <person name="He G."/>
            <person name="Yan M."/>
            <person name="Ng V."/>
            <person name="Cullen D."/>
            <person name="Martin F."/>
            <person name="Rosso M.-N."/>
            <person name="Henrissat B."/>
            <person name="Hibbett D."/>
            <person name="Martinez A.T."/>
            <person name="Grigoriev I.V."/>
        </authorList>
    </citation>
    <scope>NUCLEOTIDE SEQUENCE</scope>
    <source>
        <strain evidence="14">MF-IS2</strain>
    </source>
</reference>
<dbReference type="GO" id="GO:0005634">
    <property type="term" value="C:nucleus"/>
    <property type="evidence" value="ECO:0007669"/>
    <property type="project" value="UniProtKB-SubCell"/>
</dbReference>